<evidence type="ECO:0000313" key="2">
    <source>
        <dbReference type="Proteomes" id="UP000241769"/>
    </source>
</evidence>
<protein>
    <submittedName>
        <fullName evidence="1">Uncharacterized protein</fullName>
    </submittedName>
</protein>
<dbReference type="EMBL" id="MDYQ01000375">
    <property type="protein sequence ID" value="PRP75580.1"/>
    <property type="molecule type" value="Genomic_DNA"/>
</dbReference>
<dbReference type="AlphaFoldDB" id="A0A2P6MV45"/>
<organism evidence="1 2">
    <name type="scientific">Planoprotostelium fungivorum</name>
    <dbReference type="NCBI Taxonomy" id="1890364"/>
    <lineage>
        <taxon>Eukaryota</taxon>
        <taxon>Amoebozoa</taxon>
        <taxon>Evosea</taxon>
        <taxon>Variosea</taxon>
        <taxon>Cavosteliida</taxon>
        <taxon>Cavosteliaceae</taxon>
        <taxon>Planoprotostelium</taxon>
    </lineage>
</organism>
<gene>
    <name evidence="1" type="ORF">PROFUN_15650</name>
</gene>
<sequence length="157" mass="18356">MGLIPGGTEEFAYSSEDYMKGECIFRVINQTCVYEVYTNTPEERILTVNLVICNYLNVFVPDGQHQRLSVQHDIREPSRRCTVYVSTSVWYLGSNSYPFYLVVIEFPPTSPYALCRDRDDIQEWHERSIIFRMELFGRGDCIYTWDTNAPSTEPILR</sequence>
<dbReference type="Proteomes" id="UP000241769">
    <property type="component" value="Unassembled WGS sequence"/>
</dbReference>
<evidence type="ECO:0000313" key="1">
    <source>
        <dbReference type="EMBL" id="PRP75580.1"/>
    </source>
</evidence>
<proteinExistence type="predicted"/>
<accession>A0A2P6MV45</accession>
<keyword evidence="2" id="KW-1185">Reference proteome</keyword>
<dbReference type="InParanoid" id="A0A2P6MV45"/>
<reference evidence="1 2" key="1">
    <citation type="journal article" date="2018" name="Genome Biol. Evol.">
        <title>Multiple Roots of Fruiting Body Formation in Amoebozoa.</title>
        <authorList>
            <person name="Hillmann F."/>
            <person name="Forbes G."/>
            <person name="Novohradska S."/>
            <person name="Ferling I."/>
            <person name="Riege K."/>
            <person name="Groth M."/>
            <person name="Westermann M."/>
            <person name="Marz M."/>
            <person name="Spaller T."/>
            <person name="Winckler T."/>
            <person name="Schaap P."/>
            <person name="Glockner G."/>
        </authorList>
    </citation>
    <scope>NUCLEOTIDE SEQUENCE [LARGE SCALE GENOMIC DNA]</scope>
    <source>
        <strain evidence="1 2">Jena</strain>
    </source>
</reference>
<name>A0A2P6MV45_9EUKA</name>
<comment type="caution">
    <text evidence="1">The sequence shown here is derived from an EMBL/GenBank/DDBJ whole genome shotgun (WGS) entry which is preliminary data.</text>
</comment>